<protein>
    <submittedName>
        <fullName evidence="2">Uncharacterized protein</fullName>
    </submittedName>
</protein>
<comment type="caution">
    <text evidence="2">The sequence shown here is derived from an EMBL/GenBank/DDBJ whole genome shotgun (WGS) entry which is preliminary data.</text>
</comment>
<dbReference type="AlphaFoldDB" id="A0A4Z2IU15"/>
<reference evidence="2 3" key="1">
    <citation type="submission" date="2019-03" db="EMBL/GenBank/DDBJ databases">
        <title>First draft genome of Liparis tanakae, snailfish: a comprehensive survey of snailfish specific genes.</title>
        <authorList>
            <person name="Kim W."/>
            <person name="Song I."/>
            <person name="Jeong J.-H."/>
            <person name="Kim D."/>
            <person name="Kim S."/>
            <person name="Ryu S."/>
            <person name="Song J.Y."/>
            <person name="Lee S.K."/>
        </authorList>
    </citation>
    <scope>NUCLEOTIDE SEQUENCE [LARGE SCALE GENOMIC DNA]</scope>
    <source>
        <tissue evidence="2">Muscle</tissue>
    </source>
</reference>
<evidence type="ECO:0000313" key="3">
    <source>
        <dbReference type="Proteomes" id="UP000314294"/>
    </source>
</evidence>
<accession>A0A4Z2IU15</accession>
<feature type="region of interest" description="Disordered" evidence="1">
    <location>
        <begin position="59"/>
        <end position="94"/>
    </location>
</feature>
<feature type="region of interest" description="Disordered" evidence="1">
    <location>
        <begin position="1"/>
        <end position="22"/>
    </location>
</feature>
<evidence type="ECO:0000313" key="2">
    <source>
        <dbReference type="EMBL" id="TNN81024.1"/>
    </source>
</evidence>
<name>A0A4Z2IU15_9TELE</name>
<proteinExistence type="predicted"/>
<evidence type="ECO:0000256" key="1">
    <source>
        <dbReference type="SAM" id="MobiDB-lite"/>
    </source>
</evidence>
<feature type="region of interest" description="Disordered" evidence="1">
    <location>
        <begin position="114"/>
        <end position="141"/>
    </location>
</feature>
<keyword evidence="3" id="KW-1185">Reference proteome</keyword>
<dbReference type="EMBL" id="SRLO01000049">
    <property type="protein sequence ID" value="TNN81024.1"/>
    <property type="molecule type" value="Genomic_DNA"/>
</dbReference>
<sequence length="141" mass="15357">MDSTDSCSLNNSKSDSQVELRPIGHQLSIHRQRASCRQRLQPEGLAGDVAHIRRADGVVVSSFHGKKQSQKSRSGDPRPHKGQVDQPIVEPGLGRSVKISPQVGLIQGQYQDKVPFDGDPISGGNGLVEGRQQVVPRHIQK</sequence>
<dbReference type="Proteomes" id="UP000314294">
    <property type="component" value="Unassembled WGS sequence"/>
</dbReference>
<organism evidence="2 3">
    <name type="scientific">Liparis tanakae</name>
    <name type="common">Tanaka's snailfish</name>
    <dbReference type="NCBI Taxonomy" id="230148"/>
    <lineage>
        <taxon>Eukaryota</taxon>
        <taxon>Metazoa</taxon>
        <taxon>Chordata</taxon>
        <taxon>Craniata</taxon>
        <taxon>Vertebrata</taxon>
        <taxon>Euteleostomi</taxon>
        <taxon>Actinopterygii</taxon>
        <taxon>Neopterygii</taxon>
        <taxon>Teleostei</taxon>
        <taxon>Neoteleostei</taxon>
        <taxon>Acanthomorphata</taxon>
        <taxon>Eupercaria</taxon>
        <taxon>Perciformes</taxon>
        <taxon>Cottioidei</taxon>
        <taxon>Cottales</taxon>
        <taxon>Liparidae</taxon>
        <taxon>Liparis</taxon>
    </lineage>
</organism>
<feature type="compositionally biased region" description="Polar residues" evidence="1">
    <location>
        <begin position="1"/>
        <end position="17"/>
    </location>
</feature>
<gene>
    <name evidence="2" type="ORF">EYF80_008680</name>
</gene>
<feature type="compositionally biased region" description="Basic and acidic residues" evidence="1">
    <location>
        <begin position="73"/>
        <end position="83"/>
    </location>
</feature>